<protein>
    <submittedName>
        <fullName evidence="3">Uncharacterized protein</fullName>
    </submittedName>
</protein>
<dbReference type="EMBL" id="JAPNKA010000001">
    <property type="protein sequence ID" value="MCY1080729.1"/>
    <property type="molecule type" value="Genomic_DNA"/>
</dbReference>
<keyword evidence="2" id="KW-1133">Transmembrane helix</keyword>
<evidence type="ECO:0000313" key="4">
    <source>
        <dbReference type="Proteomes" id="UP001207654"/>
    </source>
</evidence>
<evidence type="ECO:0000256" key="2">
    <source>
        <dbReference type="SAM" id="Phobius"/>
    </source>
</evidence>
<reference evidence="3 4" key="1">
    <citation type="submission" date="2022-11" db="EMBL/GenBank/DDBJ databases">
        <title>Minimal conservation of predation-associated metabolite biosynthetic gene clusters underscores biosynthetic potential of Myxococcota including descriptions for ten novel species: Archangium lansinium sp. nov., Myxococcus landrumus sp. nov., Nannocystis bai.</title>
        <authorList>
            <person name="Ahearne A."/>
            <person name="Stevens C."/>
            <person name="Phillips K."/>
        </authorList>
    </citation>
    <scope>NUCLEOTIDE SEQUENCE [LARGE SCALE GENOMIC DNA]</scope>
    <source>
        <strain evidence="3 4">MIWBW</strain>
    </source>
</reference>
<evidence type="ECO:0000313" key="3">
    <source>
        <dbReference type="EMBL" id="MCY1080729.1"/>
    </source>
</evidence>
<comment type="caution">
    <text evidence="3">The sequence shown here is derived from an EMBL/GenBank/DDBJ whole genome shotgun (WGS) entry which is preliminary data.</text>
</comment>
<proteinExistence type="predicted"/>
<name>A0ABT4AGC0_9BACT</name>
<accession>A0ABT4AGC0</accession>
<dbReference type="Proteomes" id="UP001207654">
    <property type="component" value="Unassembled WGS sequence"/>
</dbReference>
<keyword evidence="4" id="KW-1185">Reference proteome</keyword>
<feature type="region of interest" description="Disordered" evidence="1">
    <location>
        <begin position="1"/>
        <end position="36"/>
    </location>
</feature>
<feature type="compositionally biased region" description="Basic and acidic residues" evidence="1">
    <location>
        <begin position="1"/>
        <end position="15"/>
    </location>
</feature>
<organism evidence="3 4">
    <name type="scientific">Archangium lansingense</name>
    <dbReference type="NCBI Taxonomy" id="2995310"/>
    <lineage>
        <taxon>Bacteria</taxon>
        <taxon>Pseudomonadati</taxon>
        <taxon>Myxococcota</taxon>
        <taxon>Myxococcia</taxon>
        <taxon>Myxococcales</taxon>
        <taxon>Cystobacterineae</taxon>
        <taxon>Archangiaceae</taxon>
        <taxon>Archangium</taxon>
    </lineage>
</organism>
<dbReference type="RefSeq" id="WP_267539367.1">
    <property type="nucleotide sequence ID" value="NZ_JAPNKA010000001.1"/>
</dbReference>
<keyword evidence="2" id="KW-0812">Transmembrane</keyword>
<evidence type="ECO:0000256" key="1">
    <source>
        <dbReference type="SAM" id="MobiDB-lite"/>
    </source>
</evidence>
<gene>
    <name evidence="3" type="ORF">OV287_40425</name>
</gene>
<feature type="transmembrane region" description="Helical" evidence="2">
    <location>
        <begin position="128"/>
        <end position="145"/>
    </location>
</feature>
<keyword evidence="2" id="KW-0472">Membrane</keyword>
<sequence length="265" mass="29351">MDDEKKSGRSWEERTQLGPYQLEEQMPQSAHSQGELYRARHEESGATALVFKPAAEEDVALMKDWRVRIISSIAPSYIALEVEDSQWAVAPDKHSADALVFLFEGVREGVRRMARAFDTYEPPIRWRLGLGLAGAAVVCALFFAWEHRASVSQTPDDPELVASTPPATINHEMPTMGWDPDQPTHGGLVDTADAGGVVLARPLPREPFKGQKRPPCTRYAEVELVGACWLPHELKAPCPDVLYEYQGKCYSPAFSAKPPPQSLGQ</sequence>